<dbReference type="InterPro" id="IPR011992">
    <property type="entry name" value="EF-hand-dom_pair"/>
</dbReference>
<evidence type="ECO:0000256" key="1">
    <source>
        <dbReference type="SAM" id="Coils"/>
    </source>
</evidence>
<dbReference type="InParanoid" id="E2AJD4"/>
<dbReference type="Proteomes" id="UP000000311">
    <property type="component" value="Unassembled WGS sequence"/>
</dbReference>
<feature type="region of interest" description="Disordered" evidence="2">
    <location>
        <begin position="1207"/>
        <end position="1286"/>
    </location>
</feature>
<dbReference type="Pfam" id="PF22946">
    <property type="entry name" value="SPEF2_D5"/>
    <property type="match status" value="1"/>
</dbReference>
<protein>
    <submittedName>
        <fullName evidence="5">Sperm flagellar protein 2</fullName>
    </submittedName>
</protein>
<keyword evidence="5" id="KW-0282">Flagellum</keyword>
<dbReference type="PANTHER" id="PTHR14919:SF0">
    <property type="entry name" value="SPERM FLAGELLAR PROTEIN 2"/>
    <property type="match status" value="1"/>
</dbReference>
<dbReference type="STRING" id="104421.E2AJD4"/>
<keyword evidence="5" id="KW-0966">Cell projection</keyword>
<feature type="compositionally biased region" description="Basic and acidic residues" evidence="2">
    <location>
        <begin position="1221"/>
        <end position="1252"/>
    </location>
</feature>
<gene>
    <name evidence="5" type="ORF">EAG_12604</name>
</gene>
<dbReference type="SUPFAM" id="SSF47473">
    <property type="entry name" value="EF-hand"/>
    <property type="match status" value="1"/>
</dbReference>
<dbReference type="InterPro" id="IPR056199">
    <property type="entry name" value="SPEF2_C"/>
</dbReference>
<sequence>MADALRAWLRTRLGVIIDLTPEMFGRYTRDGTLLAQILHSYDIISSNQLSTILRTQDPALCRVNLRTLRIWLKLINVTLSDECIDKISKGKGAAALQLYYKVYLSLEGKDRLHFIALQKERKYMPSRFDISKVSEEPPSYHPPEHPLSQPLIEAADTVLWHRNKFWAITQACRRERQRFEALMKYPIVEPIEHFIPEVLPDEKEIESEALDEFARKHPPHKMKRYRVVECCPEKKSLEMPCIKDSAAATEYIDLLKRRSEKATKSHALKLKIQTTMMTEAWEQLLRKQDRSFDEALGRRVLDQSRYEKQMMRKLCEVRDLRNRIVENRRIVDAMLLNTRENELRLKEDRRREIMKEEMENVEMESHRMRELRWRIREEKVDDFRMELWDLCDARRHKAEEERKYTLQNKWIPVEAVILVNVYIGILQAEVDRFIETMQFLQDYYISMSQKPLQEPRFSKIILNHVALTDILLETSLFEDEERMLAKIESTNASPRKALNIHHFKTEIETLLIDTSKSFDPDQSIIYNIIKDNIRQVQNVVDSISSTTLEMLKNEEKIAISKSDVKSKNIGNASPDSTFAKLAERNRDLIEEWRYAVLFEIDRINQRLDVLNAAARFNIIFLLDTMKEVFHGVYHHIIERYKREIESINEMTNVFCFAIEEEKPIQQELLLDGDQFVVRLDDFVPEDPKRFAIPTEEVSSPLRFRMVQLSRLIDIFRRIAPRGIMSERALIYVLQDLVSCGEEDCYPPFVPCVWQQLRPPDIEKLIEELFGATEYIEWREFVVYAMDLPFPSHQDILKARTIFRMQDSDLKETITRDQFHSTPLWFLEISTFHKTFLEEGIDCNETMNVMLREEVRLGERISNIKSNFIETTFCKDEDPREGLGKAFTLTMGARICTDVIEGEKYVEELIEKKRRDRELQLSQDYLREEANEIVREIINHILNRTAKAVVTLEKIHDHDLPPKRRILIQQLNGMGEIDPAELLPPEEIVEHLVVEDLLVFTEYEHEPQIASPSADEAPEEMIQRDERVIFWLPRDVCLTVLSTCLPWLASQPNLFQTSMSLRQGIARIYDELRDEELNDDKDLVLSHRLLNHNFIHELLCASSKILLYLEGRWKRANLGDQIYHKPSLSSFADNREKSIGAARYRHVTGSPVKQPAAPRPISAPDFRRRRCGRWRPLAVATVARRDVLRGGLVRESFASLSFYNKRPGEQQLSAHRRRHARRDVDSSSLDRTDNSVRGRRGGEGEEERAKLKSEPTLGGGAPENHNASLRQSRIVKAATAPPDPMRSRGISIRVYSRSFDLVCARDRGC</sequence>
<evidence type="ECO:0000259" key="4">
    <source>
        <dbReference type="Pfam" id="PF24082"/>
    </source>
</evidence>
<dbReference type="PANTHER" id="PTHR14919">
    <property type="entry name" value="KPL2-RELATED"/>
    <property type="match status" value="1"/>
</dbReference>
<dbReference type="Pfam" id="PF24082">
    <property type="entry name" value="SPEF2_C"/>
    <property type="match status" value="1"/>
</dbReference>
<reference evidence="5 6" key="1">
    <citation type="journal article" date="2010" name="Science">
        <title>Genomic comparison of the ants Camponotus floridanus and Harpegnathos saltator.</title>
        <authorList>
            <person name="Bonasio R."/>
            <person name="Zhang G."/>
            <person name="Ye C."/>
            <person name="Mutti N.S."/>
            <person name="Fang X."/>
            <person name="Qin N."/>
            <person name="Donahue G."/>
            <person name="Yang P."/>
            <person name="Li Q."/>
            <person name="Li C."/>
            <person name="Zhang P."/>
            <person name="Huang Z."/>
            <person name="Berger S.L."/>
            <person name="Reinberg D."/>
            <person name="Wang J."/>
            <person name="Liebig J."/>
        </authorList>
    </citation>
    <scope>NUCLEOTIDE SEQUENCE [LARGE SCALE GENOMIC DNA]</scope>
    <source>
        <strain evidence="6">C129</strain>
    </source>
</reference>
<keyword evidence="5" id="KW-0969">Cilium</keyword>
<feature type="domain" description="SPEF2 C-terminal" evidence="4">
    <location>
        <begin position="703"/>
        <end position="895"/>
    </location>
</feature>
<keyword evidence="6" id="KW-1185">Reference proteome</keyword>
<evidence type="ECO:0000256" key="2">
    <source>
        <dbReference type="SAM" id="MobiDB-lite"/>
    </source>
</evidence>
<evidence type="ECO:0000259" key="3">
    <source>
        <dbReference type="Pfam" id="PF22946"/>
    </source>
</evidence>
<name>E2AJD4_CAMFO</name>
<dbReference type="InterPro" id="IPR052634">
    <property type="entry name" value="Sperm_flagellar-bone_growth"/>
</dbReference>
<organism evidence="6">
    <name type="scientific">Camponotus floridanus</name>
    <name type="common">Florida carpenter ant</name>
    <dbReference type="NCBI Taxonomy" id="104421"/>
    <lineage>
        <taxon>Eukaryota</taxon>
        <taxon>Metazoa</taxon>
        <taxon>Ecdysozoa</taxon>
        <taxon>Arthropoda</taxon>
        <taxon>Hexapoda</taxon>
        <taxon>Insecta</taxon>
        <taxon>Pterygota</taxon>
        <taxon>Neoptera</taxon>
        <taxon>Endopterygota</taxon>
        <taxon>Hymenoptera</taxon>
        <taxon>Apocrita</taxon>
        <taxon>Aculeata</taxon>
        <taxon>Formicoidea</taxon>
        <taxon>Formicidae</taxon>
        <taxon>Formicinae</taxon>
        <taxon>Camponotus</taxon>
    </lineage>
</organism>
<feature type="coiled-coil region" evidence="1">
    <location>
        <begin position="336"/>
        <end position="371"/>
    </location>
</feature>
<dbReference type="OrthoDB" id="62528at2759"/>
<accession>E2AJD4</accession>
<evidence type="ECO:0000313" key="6">
    <source>
        <dbReference type="Proteomes" id="UP000000311"/>
    </source>
</evidence>
<proteinExistence type="predicted"/>
<keyword evidence="1" id="KW-0175">Coiled coil</keyword>
<dbReference type="InterPro" id="IPR054517">
    <property type="entry name" value="SPEF2_D5"/>
</dbReference>
<dbReference type="EMBL" id="GL439972">
    <property type="protein sequence ID" value="EFN66455.1"/>
    <property type="molecule type" value="Genomic_DNA"/>
</dbReference>
<evidence type="ECO:0000313" key="5">
    <source>
        <dbReference type="EMBL" id="EFN66455.1"/>
    </source>
</evidence>
<feature type="domain" description="CPC1/SPEF2" evidence="3">
    <location>
        <begin position="300"/>
        <end position="392"/>
    </location>
</feature>